<proteinExistence type="predicted"/>
<dbReference type="SUPFAM" id="SSF50044">
    <property type="entry name" value="SH3-domain"/>
    <property type="match status" value="1"/>
</dbReference>
<organism evidence="1 2">
    <name type="scientific">Neolentinus lepideus HHB14362 ss-1</name>
    <dbReference type="NCBI Taxonomy" id="1314782"/>
    <lineage>
        <taxon>Eukaryota</taxon>
        <taxon>Fungi</taxon>
        <taxon>Dikarya</taxon>
        <taxon>Basidiomycota</taxon>
        <taxon>Agaricomycotina</taxon>
        <taxon>Agaricomycetes</taxon>
        <taxon>Gloeophyllales</taxon>
        <taxon>Gloeophyllaceae</taxon>
        <taxon>Neolentinus</taxon>
    </lineage>
</organism>
<name>A0A165MDR6_9AGAM</name>
<evidence type="ECO:0000313" key="2">
    <source>
        <dbReference type="Proteomes" id="UP000076761"/>
    </source>
</evidence>
<protein>
    <submittedName>
        <fullName evidence="1">Uncharacterized protein</fullName>
    </submittedName>
</protein>
<dbReference type="STRING" id="1314782.A0A165MDR6"/>
<dbReference type="InParanoid" id="A0A165MDR6"/>
<evidence type="ECO:0000313" key="1">
    <source>
        <dbReference type="EMBL" id="KZT18207.1"/>
    </source>
</evidence>
<accession>A0A165MDR6</accession>
<dbReference type="EMBL" id="KV425698">
    <property type="protein sequence ID" value="KZT18207.1"/>
    <property type="molecule type" value="Genomic_DNA"/>
</dbReference>
<gene>
    <name evidence="1" type="ORF">NEOLEDRAFT_1152733</name>
</gene>
<sequence length="148" mass="16889">MYAVFIRRGEEAAIMPVEYIYALHNFIPEHDNKMSFKASERIGVVKRDDLYGDRWGQQQPTAPAMHASRARVNRSCMRDNDGCPGGIEQLHWSNRDGGHSFSFASMCKGDAMDCESESKSKVEGWHCDACKVNDSRACTWWGPQLRWI</sequence>
<reference evidence="1 2" key="1">
    <citation type="journal article" date="2016" name="Mol. Biol. Evol.">
        <title>Comparative Genomics of Early-Diverging Mushroom-Forming Fungi Provides Insights into the Origins of Lignocellulose Decay Capabilities.</title>
        <authorList>
            <person name="Nagy L.G."/>
            <person name="Riley R."/>
            <person name="Tritt A."/>
            <person name="Adam C."/>
            <person name="Daum C."/>
            <person name="Floudas D."/>
            <person name="Sun H."/>
            <person name="Yadav J.S."/>
            <person name="Pangilinan J."/>
            <person name="Larsson K.H."/>
            <person name="Matsuura K."/>
            <person name="Barry K."/>
            <person name="Labutti K."/>
            <person name="Kuo R."/>
            <person name="Ohm R.A."/>
            <person name="Bhattacharya S.S."/>
            <person name="Shirouzu T."/>
            <person name="Yoshinaga Y."/>
            <person name="Martin F.M."/>
            <person name="Grigoriev I.V."/>
            <person name="Hibbett D.S."/>
        </authorList>
    </citation>
    <scope>NUCLEOTIDE SEQUENCE [LARGE SCALE GENOMIC DNA]</scope>
    <source>
        <strain evidence="1 2">HHB14362 ss-1</strain>
    </source>
</reference>
<dbReference type="OrthoDB" id="73680at2759"/>
<dbReference type="AlphaFoldDB" id="A0A165MDR6"/>
<keyword evidence="2" id="KW-1185">Reference proteome</keyword>
<dbReference type="Proteomes" id="UP000076761">
    <property type="component" value="Unassembled WGS sequence"/>
</dbReference>
<dbReference type="InterPro" id="IPR036028">
    <property type="entry name" value="SH3-like_dom_sf"/>
</dbReference>